<evidence type="ECO:0000313" key="9">
    <source>
        <dbReference type="EMBL" id="QHT09346.1"/>
    </source>
</evidence>
<dbReference type="EC" id="1.17.4.1" evidence="2"/>
<evidence type="ECO:0000256" key="4">
    <source>
        <dbReference type="ARBA" id="ARBA00022741"/>
    </source>
</evidence>
<dbReference type="GO" id="GO:0004748">
    <property type="term" value="F:ribonucleoside-diphosphate reductase activity, thioredoxin disulfide as acceptor"/>
    <property type="evidence" value="ECO:0007669"/>
    <property type="project" value="UniProtKB-EC"/>
</dbReference>
<sequence length="882" mass="102607">MRVKKRNGSYEQVSFDKITQRLQSLINTKPILNLDSTFISQKVCSEIYDGIETSLLDKLTSEIVIAMLPDNIDYGELASRLVISDHHKKTSDDYLQVIELLYNNSIVSKKYYDLVLLNIDRIHSEINYENDYKFDYFGFKTLEKSYLFKVNGDIIERPQHMYIRVALSIHRNDIDMAMDTYRRLSNHEFIHATPTLYNAGTNREQFASCFLLSMEDDSVVGIYDTLKDCAIISQSSGGIGLHIHNIRASGSRIIGTNGISNGLVPMLRVFNDTARYIDQGGGKRNGSIAIYLEPWHADIIEFLELKKNHGNELERARDLFYSMWIPDLFMERVEQNGVWSLFCPNKCKDLCELYGENFNNKYLEYENSGLYEKQISAQKLWFSILNTQIETGTPYLLYKDACNEKSNQKNLGTIKSSNLCTEIVEYSSPTETAVCNLASISLPNCIVYDISKLMDNYVIYSIPNCIYCTAAKNLFKKYNINYTEKSHNDITLSTFPPYNVTFPKIYKNNNELIGGYEELEKYLSPTFDYHKLQEITKVLVKNLNNIIDYNYYPTDKTERSNRRHRPIGIGVQGLVNVFYEMNIPFDSDEAKNVNKLIFENIYYASLEASMEISKERENIVKEYKKLYNDYNSNLHTRSDDENEVIYTVMNNIKDQNYIIDEELDRDEYFGTYSSYIDSPIYNGILQFDMWKDSDYTELTNDWDYLREYIKKYGIRNSLLVAPMPTASTSQILKNYECFEPIISNIYSRRVLSGEYIVINKYLINDLMLFEKWDTEMKEMLIASNGSVQNLNIPSFLKNKYKTAWEIKQKNIIDMAADRGKFICQSQSMNLFQENPNYKKLTSMHFYAWKKGLKTGMYYLRSRPSSKPIQFTIAPEVCESCSG</sequence>
<accession>A0A6C0CWX8</accession>
<proteinExistence type="inferred from homology"/>
<keyword evidence="4" id="KW-0547">Nucleotide-binding</keyword>
<dbReference type="EMBL" id="MN739510">
    <property type="protein sequence ID" value="QHT09346.1"/>
    <property type="molecule type" value="Genomic_DNA"/>
</dbReference>
<dbReference type="PROSITE" id="PS00089">
    <property type="entry name" value="RIBORED_LARGE"/>
    <property type="match status" value="1"/>
</dbReference>
<reference evidence="9" key="1">
    <citation type="journal article" date="2020" name="Nature">
        <title>Giant virus diversity and host interactions through global metagenomics.</title>
        <authorList>
            <person name="Schulz F."/>
            <person name="Roux S."/>
            <person name="Paez-Espino D."/>
            <person name="Jungbluth S."/>
            <person name="Walsh D.A."/>
            <person name="Denef V.J."/>
            <person name="McMahon K.D."/>
            <person name="Konstantinidis K.T."/>
            <person name="Eloe-Fadrosh E.A."/>
            <person name="Kyrpides N.C."/>
            <person name="Woyke T."/>
        </authorList>
    </citation>
    <scope>NUCLEOTIDE SEQUENCE</scope>
    <source>
        <strain evidence="9">GVMAG-M-3300023110-24</strain>
    </source>
</reference>
<dbReference type="Gene3D" id="3.20.70.20">
    <property type="match status" value="1"/>
</dbReference>
<dbReference type="PROSITE" id="PS51354">
    <property type="entry name" value="GLUTAREDOXIN_2"/>
    <property type="match status" value="1"/>
</dbReference>
<dbReference type="InterPro" id="IPR008926">
    <property type="entry name" value="RNR_R1-su_N"/>
</dbReference>
<keyword evidence="6" id="KW-0560">Oxidoreductase</keyword>
<dbReference type="Pfam" id="PF03477">
    <property type="entry name" value="ATP-cone"/>
    <property type="match status" value="1"/>
</dbReference>
<dbReference type="InterPro" id="IPR039718">
    <property type="entry name" value="Rrm1"/>
</dbReference>
<dbReference type="SUPFAM" id="SSF52833">
    <property type="entry name" value="Thioredoxin-like"/>
    <property type="match status" value="1"/>
</dbReference>
<evidence type="ECO:0000256" key="3">
    <source>
        <dbReference type="ARBA" id="ARBA00022533"/>
    </source>
</evidence>
<dbReference type="UniPathway" id="UPA00326"/>
<dbReference type="InterPro" id="IPR000788">
    <property type="entry name" value="RNR_lg_C"/>
</dbReference>
<evidence type="ECO:0000256" key="1">
    <source>
        <dbReference type="ARBA" id="ARBA00010406"/>
    </source>
</evidence>
<dbReference type="InterPro" id="IPR013509">
    <property type="entry name" value="RNR_lsu_N"/>
</dbReference>
<dbReference type="CDD" id="cd02066">
    <property type="entry name" value="GRX_family"/>
    <property type="match status" value="1"/>
</dbReference>
<dbReference type="Gene3D" id="3.40.30.10">
    <property type="entry name" value="Glutaredoxin"/>
    <property type="match status" value="1"/>
</dbReference>
<dbReference type="Pfam" id="PF02867">
    <property type="entry name" value="Ribonuc_red_lgC"/>
    <property type="match status" value="2"/>
</dbReference>
<organism evidence="9">
    <name type="scientific">viral metagenome</name>
    <dbReference type="NCBI Taxonomy" id="1070528"/>
    <lineage>
        <taxon>unclassified sequences</taxon>
        <taxon>metagenomes</taxon>
        <taxon>organismal metagenomes</taxon>
    </lineage>
</organism>
<evidence type="ECO:0000256" key="7">
    <source>
        <dbReference type="ARBA" id="ARBA00023116"/>
    </source>
</evidence>
<dbReference type="InterPro" id="IPR005144">
    <property type="entry name" value="ATP-cone_dom"/>
</dbReference>
<dbReference type="SUPFAM" id="SSF51998">
    <property type="entry name" value="PFL-like glycyl radical enzymes"/>
    <property type="match status" value="2"/>
</dbReference>
<dbReference type="GO" id="GO:0009263">
    <property type="term" value="P:deoxyribonucleotide biosynthetic process"/>
    <property type="evidence" value="ECO:0007669"/>
    <property type="project" value="UniProtKB-KW"/>
</dbReference>
<dbReference type="PROSITE" id="PS51161">
    <property type="entry name" value="ATP_CONE"/>
    <property type="match status" value="1"/>
</dbReference>
<dbReference type="PRINTS" id="PR01183">
    <property type="entry name" value="RIBORDTASEM1"/>
</dbReference>
<evidence type="ECO:0000256" key="2">
    <source>
        <dbReference type="ARBA" id="ARBA00012274"/>
    </source>
</evidence>
<dbReference type="CDD" id="cd01679">
    <property type="entry name" value="RNR_I"/>
    <property type="match status" value="1"/>
</dbReference>
<dbReference type="Pfam" id="PF00317">
    <property type="entry name" value="Ribonuc_red_lgN"/>
    <property type="match status" value="1"/>
</dbReference>
<feature type="domain" description="ATP-cone" evidence="8">
    <location>
        <begin position="1"/>
        <end position="92"/>
    </location>
</feature>
<comment type="similarity">
    <text evidence="1">Belongs to the ribonucleoside diphosphate reductase large chain family.</text>
</comment>
<dbReference type="PANTHER" id="PTHR11573">
    <property type="entry name" value="RIBONUCLEOSIDE-DIPHOSPHATE REDUCTASE LARGE CHAIN"/>
    <property type="match status" value="1"/>
</dbReference>
<dbReference type="GO" id="GO:0005971">
    <property type="term" value="C:ribonucleoside-diphosphate reductase complex"/>
    <property type="evidence" value="ECO:0007669"/>
    <property type="project" value="TreeGrafter"/>
</dbReference>
<dbReference type="SUPFAM" id="SSF48168">
    <property type="entry name" value="R1 subunit of ribonucleotide reductase, N-terminal domain"/>
    <property type="match status" value="1"/>
</dbReference>
<dbReference type="PANTHER" id="PTHR11573:SF6">
    <property type="entry name" value="RIBONUCLEOSIDE-DIPHOSPHATE REDUCTASE LARGE SUBUNIT"/>
    <property type="match status" value="1"/>
</dbReference>
<keyword evidence="7" id="KW-0215">Deoxyribonucleotide synthesis</keyword>
<dbReference type="GO" id="GO:0005524">
    <property type="term" value="F:ATP binding"/>
    <property type="evidence" value="ECO:0007669"/>
    <property type="project" value="UniProtKB-KW"/>
</dbReference>
<evidence type="ECO:0000259" key="8">
    <source>
        <dbReference type="PROSITE" id="PS51161"/>
    </source>
</evidence>
<dbReference type="InterPro" id="IPR036249">
    <property type="entry name" value="Thioredoxin-like_sf"/>
</dbReference>
<protein>
    <recommendedName>
        <fullName evidence="2">ribonucleoside-diphosphate reductase</fullName>
        <ecNumber evidence="2">1.17.4.1</ecNumber>
    </recommendedName>
</protein>
<keyword evidence="3" id="KW-0021">Allosteric enzyme</keyword>
<evidence type="ECO:0000256" key="6">
    <source>
        <dbReference type="ARBA" id="ARBA00023002"/>
    </source>
</evidence>
<evidence type="ECO:0000256" key="5">
    <source>
        <dbReference type="ARBA" id="ARBA00022840"/>
    </source>
</evidence>
<dbReference type="AlphaFoldDB" id="A0A6C0CWX8"/>
<keyword evidence="5" id="KW-0067">ATP-binding</keyword>
<dbReference type="NCBIfam" id="TIGR02506">
    <property type="entry name" value="NrdE_NrdA"/>
    <property type="match status" value="1"/>
</dbReference>
<name>A0A6C0CWX8_9ZZZZ</name>
<dbReference type="InterPro" id="IPR013346">
    <property type="entry name" value="NrdE_NrdA_C"/>
</dbReference>